<comment type="caution">
    <text evidence="1">The sequence shown here is derived from an EMBL/GenBank/DDBJ whole genome shotgun (WGS) entry which is preliminary data.</text>
</comment>
<dbReference type="AlphaFoldDB" id="A0A8X7V1B1"/>
<proteinExistence type="predicted"/>
<dbReference type="EMBL" id="JAAMPC010000008">
    <property type="protein sequence ID" value="KAG2298547.1"/>
    <property type="molecule type" value="Genomic_DNA"/>
</dbReference>
<sequence>MNNLKMAADAGHCEGMYLYDMALINEKQLTEGSYYIKKLWTEQGLEAVRQCLQNCSRVVLEMSIREYRGYELLLSQIEAGDESVVGQFNGVCDGYFIYKEISCFIDYIHFV</sequence>
<organism evidence="1 2">
    <name type="scientific">Brassica carinata</name>
    <name type="common">Ethiopian mustard</name>
    <name type="synonym">Abyssinian cabbage</name>
    <dbReference type="NCBI Taxonomy" id="52824"/>
    <lineage>
        <taxon>Eukaryota</taxon>
        <taxon>Viridiplantae</taxon>
        <taxon>Streptophyta</taxon>
        <taxon>Embryophyta</taxon>
        <taxon>Tracheophyta</taxon>
        <taxon>Spermatophyta</taxon>
        <taxon>Magnoliopsida</taxon>
        <taxon>eudicotyledons</taxon>
        <taxon>Gunneridae</taxon>
        <taxon>Pentapetalae</taxon>
        <taxon>rosids</taxon>
        <taxon>malvids</taxon>
        <taxon>Brassicales</taxon>
        <taxon>Brassicaceae</taxon>
        <taxon>Brassiceae</taxon>
        <taxon>Brassica</taxon>
    </lineage>
</organism>
<keyword evidence="2" id="KW-1185">Reference proteome</keyword>
<gene>
    <name evidence="1" type="ORF">Bca52824_035019</name>
</gene>
<evidence type="ECO:0000313" key="2">
    <source>
        <dbReference type="Proteomes" id="UP000886595"/>
    </source>
</evidence>
<dbReference type="OrthoDB" id="1865546at2759"/>
<dbReference type="Proteomes" id="UP000886595">
    <property type="component" value="Unassembled WGS sequence"/>
</dbReference>
<reference evidence="1 2" key="1">
    <citation type="submission" date="2020-02" db="EMBL/GenBank/DDBJ databases">
        <authorList>
            <person name="Ma Q."/>
            <person name="Huang Y."/>
            <person name="Song X."/>
            <person name="Pei D."/>
        </authorList>
    </citation>
    <scope>NUCLEOTIDE SEQUENCE [LARGE SCALE GENOMIC DNA]</scope>
    <source>
        <strain evidence="1">Sxm20200214</strain>
        <tissue evidence="1">Leaf</tissue>
    </source>
</reference>
<protein>
    <submittedName>
        <fullName evidence="1">Uncharacterized protein</fullName>
    </submittedName>
</protein>
<name>A0A8X7V1B1_BRACI</name>
<evidence type="ECO:0000313" key="1">
    <source>
        <dbReference type="EMBL" id="KAG2298547.1"/>
    </source>
</evidence>
<accession>A0A8X7V1B1</accession>